<protein>
    <recommendedName>
        <fullName evidence="3">DUF4166 domain-containing protein</fullName>
    </recommendedName>
</protein>
<name>A0ABW4NHB4_9SPHN</name>
<sequence length="172" mass="19167">MMARDPRISASGLRFLLMGNISAREFCAGFRMRTCGECLALSTPSAQRLPVARKSRIHGGRGDFFSTRYGRIMLTYHTDRFSYVEDLVYDGPRRGAADVRLTLWNEYLPDTVVDALPSRRLADLIGNGGIFLAAKATRIMRAEVAIYPGTTALRLGLQVPWYPASRAFPMMG</sequence>
<evidence type="ECO:0000313" key="2">
    <source>
        <dbReference type="Proteomes" id="UP001597283"/>
    </source>
</evidence>
<evidence type="ECO:0000313" key="1">
    <source>
        <dbReference type="EMBL" id="MFD1789543.1"/>
    </source>
</evidence>
<dbReference type="Proteomes" id="UP001597283">
    <property type="component" value="Unassembled WGS sequence"/>
</dbReference>
<evidence type="ECO:0008006" key="3">
    <source>
        <dbReference type="Google" id="ProtNLM"/>
    </source>
</evidence>
<accession>A0ABW4NHB4</accession>
<comment type="caution">
    <text evidence="1">The sequence shown here is derived from an EMBL/GenBank/DDBJ whole genome shotgun (WGS) entry which is preliminary data.</text>
</comment>
<dbReference type="RefSeq" id="WP_156445754.1">
    <property type="nucleotide sequence ID" value="NZ_JBHUFC010000023.1"/>
</dbReference>
<organism evidence="1 2">
    <name type="scientific">Sphingomonas floccifaciens</name>
    <dbReference type="NCBI Taxonomy" id="1844115"/>
    <lineage>
        <taxon>Bacteria</taxon>
        <taxon>Pseudomonadati</taxon>
        <taxon>Pseudomonadota</taxon>
        <taxon>Alphaproteobacteria</taxon>
        <taxon>Sphingomonadales</taxon>
        <taxon>Sphingomonadaceae</taxon>
        <taxon>Sphingomonas</taxon>
    </lineage>
</organism>
<reference evidence="2" key="1">
    <citation type="journal article" date="2019" name="Int. J. Syst. Evol. Microbiol.">
        <title>The Global Catalogue of Microorganisms (GCM) 10K type strain sequencing project: providing services to taxonomists for standard genome sequencing and annotation.</title>
        <authorList>
            <consortium name="The Broad Institute Genomics Platform"/>
            <consortium name="The Broad Institute Genome Sequencing Center for Infectious Disease"/>
            <person name="Wu L."/>
            <person name="Ma J."/>
        </authorList>
    </citation>
    <scope>NUCLEOTIDE SEQUENCE [LARGE SCALE GENOMIC DNA]</scope>
    <source>
        <strain evidence="2">Q85</strain>
    </source>
</reference>
<gene>
    <name evidence="1" type="ORF">ACFSC3_18475</name>
</gene>
<dbReference type="EMBL" id="JBHUFC010000023">
    <property type="protein sequence ID" value="MFD1789543.1"/>
    <property type="molecule type" value="Genomic_DNA"/>
</dbReference>
<proteinExistence type="predicted"/>
<keyword evidence="2" id="KW-1185">Reference proteome</keyword>